<feature type="signal peptide" evidence="1">
    <location>
        <begin position="1"/>
        <end position="23"/>
    </location>
</feature>
<evidence type="ECO:0000313" key="2">
    <source>
        <dbReference type="EMBL" id="AKZ63940.1"/>
    </source>
</evidence>
<dbReference type="RefSeq" id="WP_053198979.1">
    <property type="nucleotide sequence ID" value="NZ_CP011409.1"/>
</dbReference>
<reference evidence="3" key="1">
    <citation type="journal article" date="2015" name="Genome Announc.">
        <title>Complete Genome Sequence of Herbaspirillum hiltneri N3 (DSM 17495), Isolated from Surface-Sterilized Wheat Roots.</title>
        <authorList>
            <person name="Guizelini D."/>
            <person name="Saizaki P.M."/>
            <person name="Coimbra N.A."/>
            <person name="Weiss V.A."/>
            <person name="Faoro H."/>
            <person name="Sfeir M.Z."/>
            <person name="Baura V.A."/>
            <person name="Monteiro R.A."/>
            <person name="Chubatsu L.S."/>
            <person name="Souza E.M."/>
            <person name="Cruz L.M."/>
            <person name="Pedrosa F.O."/>
            <person name="Raittz R.T."/>
            <person name="Marchaukoski J.N."/>
            <person name="Steffens M.B."/>
        </authorList>
    </citation>
    <scope>NUCLEOTIDE SEQUENCE [LARGE SCALE GENOMIC DNA]</scope>
    <source>
        <strain evidence="3">N3</strain>
    </source>
</reference>
<accession>A0ABN4HYT4</accession>
<gene>
    <name evidence="2" type="ORF">F506_15860</name>
</gene>
<dbReference type="EMBL" id="CP011409">
    <property type="protein sequence ID" value="AKZ63940.1"/>
    <property type="molecule type" value="Genomic_DNA"/>
</dbReference>
<dbReference type="InterPro" id="IPR014558">
    <property type="entry name" value="UCP029720"/>
</dbReference>
<dbReference type="PANTHER" id="PTHR39335:SF1">
    <property type="entry name" value="BLL4220 PROTEIN"/>
    <property type="match status" value="1"/>
</dbReference>
<evidence type="ECO:0000313" key="3">
    <source>
        <dbReference type="Proteomes" id="UP000063429"/>
    </source>
</evidence>
<dbReference type="InterPro" id="IPR005297">
    <property type="entry name" value="Lipoprotein_repeat"/>
</dbReference>
<sequence length="122" mass="12929">MKLLPLSLLTLTLLSSAVPAAFAEEMAVKKADDVLVTTKGMTVYTFDNDPVGKSVCNGPCATAWPPVAPVGTPSAPFSVIKRDDGSPQLALNGKPLYLFASDKNPGDRGGDNFKNIWHVVKN</sequence>
<name>A0ABN4HYT4_9BURK</name>
<dbReference type="Pfam" id="PF03640">
    <property type="entry name" value="Lipoprotein_15"/>
    <property type="match status" value="2"/>
</dbReference>
<protein>
    <submittedName>
        <fullName evidence="2">Lipoprotein</fullName>
    </submittedName>
</protein>
<keyword evidence="1" id="KW-0732">Signal</keyword>
<feature type="chain" id="PRO_5046728958" evidence="1">
    <location>
        <begin position="24"/>
        <end position="122"/>
    </location>
</feature>
<dbReference type="PANTHER" id="PTHR39335">
    <property type="entry name" value="BLL4220 PROTEIN"/>
    <property type="match status" value="1"/>
</dbReference>
<proteinExistence type="predicted"/>
<dbReference type="Proteomes" id="UP000063429">
    <property type="component" value="Chromosome"/>
</dbReference>
<keyword evidence="3" id="KW-1185">Reference proteome</keyword>
<dbReference type="PIRSF" id="PIRSF029720">
    <property type="entry name" value="UCP029720"/>
    <property type="match status" value="1"/>
</dbReference>
<evidence type="ECO:0000256" key="1">
    <source>
        <dbReference type="SAM" id="SignalP"/>
    </source>
</evidence>
<organism evidence="2 3">
    <name type="scientific">Herbaspirillum hiltneri N3</name>
    <dbReference type="NCBI Taxonomy" id="1262470"/>
    <lineage>
        <taxon>Bacteria</taxon>
        <taxon>Pseudomonadati</taxon>
        <taxon>Pseudomonadota</taxon>
        <taxon>Betaproteobacteria</taxon>
        <taxon>Burkholderiales</taxon>
        <taxon>Oxalobacteraceae</taxon>
        <taxon>Herbaspirillum</taxon>
    </lineage>
</organism>
<keyword evidence="2" id="KW-0449">Lipoprotein</keyword>